<name>A0A2S6GQG8_9PSEU</name>
<comment type="caution">
    <text evidence="2">The sequence shown here is derived from an EMBL/GenBank/DDBJ whole genome shotgun (WGS) entry which is preliminary data.</text>
</comment>
<evidence type="ECO:0000313" key="2">
    <source>
        <dbReference type="EMBL" id="PPK67498.1"/>
    </source>
</evidence>
<proteinExistence type="predicted"/>
<keyword evidence="1" id="KW-0812">Transmembrane</keyword>
<dbReference type="Pfam" id="PF25587">
    <property type="entry name" value="Rv2743c"/>
    <property type="match status" value="1"/>
</dbReference>
<reference evidence="2 3" key="1">
    <citation type="submission" date="2018-02" db="EMBL/GenBank/DDBJ databases">
        <title>Genomic Encyclopedia of Archaeal and Bacterial Type Strains, Phase II (KMG-II): from individual species to whole genera.</title>
        <authorList>
            <person name="Goeker M."/>
        </authorList>
    </citation>
    <scope>NUCLEOTIDE SEQUENCE [LARGE SCALE GENOMIC DNA]</scope>
    <source>
        <strain evidence="2 3">YU 961-1</strain>
    </source>
</reference>
<keyword evidence="1" id="KW-1133">Transmembrane helix</keyword>
<sequence>MTEPTARVPEEPAYTAADLARDTRRNNWYHLRQLVLVVLEGLVTLFPLVGVYESLENGDDGEAVFYALFLLVMSVATLNRALQLRRHVRSTANADLARAVYDAMITAPERNTEPGPTSWAYQPLLDLAEVEHALAELLDLLEADGLGVREARKSAADAAAIIRTLGERLLSVERAREVARSAQAHGLTEHIRTLHGRMEARLTAYRGLLVAAGAAVAALAEGGPDLTEAADHLTGVAEALRQFPGR</sequence>
<evidence type="ECO:0000313" key="3">
    <source>
        <dbReference type="Proteomes" id="UP000239203"/>
    </source>
</evidence>
<protein>
    <submittedName>
        <fullName evidence="2">Uncharacterized protein</fullName>
    </submittedName>
</protein>
<dbReference type="RefSeq" id="WP_104479607.1">
    <property type="nucleotide sequence ID" value="NZ_CP154825.1"/>
</dbReference>
<gene>
    <name evidence="2" type="ORF">CLV40_107162</name>
</gene>
<keyword evidence="1" id="KW-0472">Membrane</keyword>
<evidence type="ECO:0000256" key="1">
    <source>
        <dbReference type="SAM" id="Phobius"/>
    </source>
</evidence>
<feature type="transmembrane region" description="Helical" evidence="1">
    <location>
        <begin position="34"/>
        <end position="52"/>
    </location>
</feature>
<dbReference type="EMBL" id="PTIX01000007">
    <property type="protein sequence ID" value="PPK67498.1"/>
    <property type="molecule type" value="Genomic_DNA"/>
</dbReference>
<keyword evidence="3" id="KW-1185">Reference proteome</keyword>
<feature type="transmembrane region" description="Helical" evidence="1">
    <location>
        <begin position="64"/>
        <end position="82"/>
    </location>
</feature>
<dbReference type="NCBIfam" id="NF047839">
    <property type="entry name" value="PspM_Rv2743c"/>
    <property type="match status" value="1"/>
</dbReference>
<dbReference type="AlphaFoldDB" id="A0A2S6GQG8"/>
<dbReference type="InterPro" id="IPR057952">
    <property type="entry name" value="Rv2743c-like"/>
</dbReference>
<organism evidence="2 3">
    <name type="scientific">Actinokineospora auranticolor</name>
    <dbReference type="NCBI Taxonomy" id="155976"/>
    <lineage>
        <taxon>Bacteria</taxon>
        <taxon>Bacillati</taxon>
        <taxon>Actinomycetota</taxon>
        <taxon>Actinomycetes</taxon>
        <taxon>Pseudonocardiales</taxon>
        <taxon>Pseudonocardiaceae</taxon>
        <taxon>Actinokineospora</taxon>
    </lineage>
</organism>
<dbReference type="Proteomes" id="UP000239203">
    <property type="component" value="Unassembled WGS sequence"/>
</dbReference>
<accession>A0A2S6GQG8</accession>